<name>A0A4Y1YJ82_9PROT</name>
<keyword evidence="1" id="KW-0489">Methyltransferase</keyword>
<dbReference type="SUPFAM" id="SSF53790">
    <property type="entry name" value="Tetrapyrrole methylase"/>
    <property type="match status" value="1"/>
</dbReference>
<dbReference type="GO" id="GO:0006364">
    <property type="term" value="P:rRNA processing"/>
    <property type="evidence" value="ECO:0007669"/>
    <property type="project" value="UniProtKB-KW"/>
</dbReference>
<dbReference type="EMBL" id="AP019755">
    <property type="protein sequence ID" value="BBL34126.1"/>
    <property type="molecule type" value="Genomic_DNA"/>
</dbReference>
<keyword evidence="1" id="KW-0808">Transferase</keyword>
<dbReference type="InterPro" id="IPR008189">
    <property type="entry name" value="rRNA_ssu_MeTfrase_I"/>
</dbReference>
<dbReference type="Gene3D" id="3.30.950.10">
    <property type="entry name" value="Methyltransferase, Cobalt-precorrin-4 Transmethylase, Domain 2"/>
    <property type="match status" value="1"/>
</dbReference>
<dbReference type="KEGG" id="nst:Nstercoris_00355"/>
<dbReference type="PIRSF" id="PIRSF005917">
    <property type="entry name" value="MTase_YraL"/>
    <property type="match status" value="1"/>
</dbReference>
<dbReference type="GO" id="GO:0008168">
    <property type="term" value="F:methyltransferase activity"/>
    <property type="evidence" value="ECO:0007669"/>
    <property type="project" value="UniProtKB-KW"/>
</dbReference>
<dbReference type="Proteomes" id="UP000316473">
    <property type="component" value="Chromosome"/>
</dbReference>
<dbReference type="AlphaFoldDB" id="A0A4Y1YJ82"/>
<dbReference type="CDD" id="cd11649">
    <property type="entry name" value="RsmI_like"/>
    <property type="match status" value="1"/>
</dbReference>
<dbReference type="GO" id="GO:0032259">
    <property type="term" value="P:methylation"/>
    <property type="evidence" value="ECO:0007669"/>
    <property type="project" value="UniProtKB-KW"/>
</dbReference>
<accession>A0A4Y1YJ82</accession>
<proteinExistence type="predicted"/>
<dbReference type="PANTHER" id="PTHR46111">
    <property type="entry name" value="RIBOSOMAL RNA SMALL SUBUNIT METHYLTRANSFERASE I"/>
    <property type="match status" value="1"/>
</dbReference>
<reference evidence="1 2" key="1">
    <citation type="submission" date="2019-06" db="EMBL/GenBank/DDBJ databases">
        <title>Nitrosomonas stercoris KYUHI-S whole genome shotgun sequence.</title>
        <authorList>
            <person name="Nakagawa T."/>
            <person name="Tsuchiya Y."/>
            <person name="Takahashi R."/>
        </authorList>
    </citation>
    <scope>NUCLEOTIDE SEQUENCE [LARGE SCALE GENOMIC DNA]</scope>
    <source>
        <strain evidence="1 2">KYUHI-S</strain>
    </source>
</reference>
<dbReference type="InterPro" id="IPR035996">
    <property type="entry name" value="4pyrrol_Methylase_sf"/>
</dbReference>
<dbReference type="InterPro" id="IPR014777">
    <property type="entry name" value="4pyrrole_Mease_sub1"/>
</dbReference>
<protein>
    <submittedName>
        <fullName evidence="1">Ribosomal RNA small subunit methyltransferase I</fullName>
    </submittedName>
</protein>
<dbReference type="PANTHER" id="PTHR46111:SF2">
    <property type="entry name" value="SAM-DEPENDENT METHYLTRANSFERASE"/>
    <property type="match status" value="1"/>
</dbReference>
<sequence>MATGTLYLIPTPLGAGELNWILPTGVQQQISRLQRFIVEHPKTARHFLKQLNLQQTIQTLQLEVLDKHTPATELETLLAPLLAGEDVGLLSEAGCPAVADPGSPLVRLAHRKHVRVVPLVGPSAILLALMASGLNGQQFCFHGYLPIDPAACAKKIAELEKASIAANTTQIFIETPYRNRKLLQALVEQCHATTDLTIACNLTQLDELILTQAISIWRQGNWPDLHKKPTVFLLHG</sequence>
<evidence type="ECO:0000313" key="1">
    <source>
        <dbReference type="EMBL" id="BBL34126.1"/>
    </source>
</evidence>
<evidence type="ECO:0000313" key="2">
    <source>
        <dbReference type="Proteomes" id="UP000316473"/>
    </source>
</evidence>
<dbReference type="Gene3D" id="3.40.1010.10">
    <property type="entry name" value="Cobalt-precorrin-4 Transmethylase, Domain 1"/>
    <property type="match status" value="1"/>
</dbReference>
<gene>
    <name evidence="1" type="ORF">Nstercoris_00355</name>
</gene>
<organism evidence="1 2">
    <name type="scientific">Nitrosomonas stercoris</name>
    <dbReference type="NCBI Taxonomy" id="1444684"/>
    <lineage>
        <taxon>Bacteria</taxon>
        <taxon>Pseudomonadati</taxon>
        <taxon>Pseudomonadota</taxon>
        <taxon>Betaproteobacteria</taxon>
        <taxon>Nitrosomonadales</taxon>
        <taxon>Nitrosomonadaceae</taxon>
        <taxon>Nitrosomonas</taxon>
    </lineage>
</organism>
<keyword evidence="2" id="KW-1185">Reference proteome</keyword>
<dbReference type="InterPro" id="IPR014776">
    <property type="entry name" value="4pyrrole_Mease_sub2"/>
</dbReference>